<dbReference type="InterPro" id="IPR000403">
    <property type="entry name" value="PI3/4_kinase_cat_dom"/>
</dbReference>
<dbReference type="InterPro" id="IPR016024">
    <property type="entry name" value="ARM-type_fold"/>
</dbReference>
<dbReference type="SUPFAM" id="SSF48371">
    <property type="entry name" value="ARM repeat"/>
    <property type="match status" value="1"/>
</dbReference>
<keyword evidence="5" id="KW-0547">Nucleotide-binding</keyword>
<dbReference type="PROSITE" id="PS00916">
    <property type="entry name" value="PI3_4_KINASE_2"/>
    <property type="match status" value="1"/>
</dbReference>
<dbReference type="SMART" id="SM01343">
    <property type="entry name" value="FATC"/>
    <property type="match status" value="1"/>
</dbReference>
<reference evidence="17" key="1">
    <citation type="submission" date="2019-10" db="EMBL/GenBank/DDBJ databases">
        <authorList>
            <person name="Zhang R."/>
            <person name="Pan Y."/>
            <person name="Wang J."/>
            <person name="Ma R."/>
            <person name="Yu S."/>
        </authorList>
    </citation>
    <scope>NUCLEOTIDE SEQUENCE</scope>
    <source>
        <strain evidence="17">LA-IB0</strain>
        <tissue evidence="17">Leaf</tissue>
    </source>
</reference>
<dbReference type="GO" id="GO:0005524">
    <property type="term" value="F:ATP binding"/>
    <property type="evidence" value="ECO:0007669"/>
    <property type="project" value="UniProtKB-KW"/>
</dbReference>
<evidence type="ECO:0000256" key="9">
    <source>
        <dbReference type="ARBA" id="ARBA00023242"/>
    </source>
</evidence>
<gene>
    <name evidence="17" type="ORF">BUALT_Bualt07G0033100</name>
</gene>
<evidence type="ECO:0000259" key="14">
    <source>
        <dbReference type="PROSITE" id="PS50290"/>
    </source>
</evidence>
<dbReference type="InterPro" id="IPR014009">
    <property type="entry name" value="PIK_FAT"/>
</dbReference>
<evidence type="ECO:0000256" key="3">
    <source>
        <dbReference type="ARBA" id="ARBA00022527"/>
    </source>
</evidence>
<dbReference type="InterPro" id="IPR057445">
    <property type="entry name" value="ATM_TPR"/>
</dbReference>
<evidence type="ECO:0000313" key="18">
    <source>
        <dbReference type="Proteomes" id="UP000826271"/>
    </source>
</evidence>
<evidence type="ECO:0000256" key="7">
    <source>
        <dbReference type="ARBA" id="ARBA00022777"/>
    </source>
</evidence>
<keyword evidence="7" id="KW-0418">Kinase</keyword>
<keyword evidence="8" id="KW-0067">ATP-binding</keyword>
<dbReference type="InterPro" id="IPR003151">
    <property type="entry name" value="PIK-rel_kinase_FAT"/>
</dbReference>
<sequence length="3136" mass="356591">MSTRVVTSRDVQEIVSKLTSDKAKARDEGIKLLNTWLEGERSIAFCRYLSEKSSMLKHNEIPHSETWPFLVKMLIQCLSLEISSSKKRLPKLNFAKTLRIVVQRAEDDRNSGKQLLLLPVARLLFNHVYDVLKDVPSFQSEYGVILRHLLAVTDYRFHMRRRVYSSEYLVSLYMEKVETSLATENIGQLNPKEEVFRFTLTLQSLLENPPGDIPEDLRDDIVKGFVGIFSHVRDEGKISRKLVECTNTYLLKDGPNLGCKSLEIHEALQRFVFRCWFSTHDRSLKDALVCYVKLQLSLTKGVVDGTALLEQLLDVVSRELDQMSTFRSDSTRDEKCGLLTSSQHSLVELAALVFCRACTNTPKAQSSEKRARRENIVVQIKERLIEGKWSWHAALLCLIRNYSSRVKKDLFIHWFESISANFERIINNANLEHSYDGLLWTLRSLLKLSSLLIFAAPRLESSLKSSCPKKEVDKGWHVIWSCLMRSLPTFVNVTSIVDAALMLLCNIMLSDTKDSYFVSPELWELRVFKRSPSISVLCFISCYFSRRASQGDPRDSLYLRQNMLQAVLALPHLKKSAGVAANVYYGYDIQANYNEEYSLLNERLVVLIPSAAYALCAGSAPLINEAVGPSLLFYVYETMEEHVKEEEQSFGNPCEIFEYSVEVLAKIGTDAGPKVNLSEYDQHIRLPRQLKDQLLNEMENYVLECIRDKETEKMLLSEVINICTLLSNFMYCAYSTRIKEEISTFFSKLGESMLELLDHAILVLEKTYNDIISGGLGLNSIFSNTESTVASFKSFVRSPLLGKCQEKNDAVAGLYPGIVQSAERLLKTLAKLYEGWSGCRKNVHAKITFPDLSEVQSVHDRTPPNCSKASILDMELDMNSGPSDVDSLTTDGSRTSGVSSSLVNQKLDLLSILSSFYSILPSITWEILFNLKEKENDPKVSEKFLFCLCQHPHWSSYGQLSDLVMSMEDTLNVWESLKIQCSHILNGICSLVENLLLLYGVGKHEKVTSSSSRERVSEEVAPGGLLVSVFARPIESRPYEIPVIPSECSSAIAPRYGKTLSSLTKFLDGFQCLVSVGDLVNKVFENSSGDWWDRTKLIGCICNFISLTPQIAQPMIEKLFMLLRDPDYRVRFCLARRIGVLFQTWDGHFELFQDVCSNFGIKLVAFTREKVVKEEEVLAAGPQPSPIMETTILTLMHLVLHSDKIELQAVFMICVIAAIDPCQRELVGAVLDSLSTELRYTNRTKYMEELMGPILFCWVACGVSLVALVETRDLYVLNVEPVNFIQYCCQWLLPALILHEDTSNLKWAAKVACQTCADLVKHHFVNIFSICMALHCSKKAGWVKGSRVLGTSILHIAEISEHERDELIKKRMVSIVNHTLSLASSVSDPPLPFFCKETIACAIQTVVDGFLDSEDQLKRCNLVDKINIFRPDRVFMFIVDMHYKVTAAAHHWHKCNHLTSIEVLVNLLGCRAAIPSTFNYLLNFIGQFIGIHYLMDQCCYIISTLLKISRDNPSRETTRVLGEQLQFLVSKLVACCVPSESYGNLSDTASSQVVLLLRELTVGSDSSLYEYVKELEPFPEFDIFDDMRRFHQKICQTYSPRVHLLNFVKRSQYVPPRLLLCGLKALHKNMSKRGKHLGNVNDEIIFEDAHWHSDNEIVHAAWDLVQICTLDSTNDLGAMISDFISRVGIGDPHSVVFHLPGNSCVHVSGIGKTVSAEDPNIQMDTGMSDEVLLVLMRLLKKYLMDDSVEMIDMASQALRGILSTEKGQRSLLQLDSHERSLIEIIVANAVIGDDISCSVHSKGVNLELVQSLIANLQRKFNAKSIFIEDAPVWTTIDKTFEEWVCPLVYAMISYCDDLILRLCQDIVLVKSEVAELLFSNIVVNIAGRKDSAVDLCKIISLKVQENIFIESNALIKSIQIFLHALNELRLCHAIERTKSSGALHRQKSSKHNKLLGSGLKSRSASAKVKPHEASSEILAPTLLWEKVYWLNVDYLVVAKSAIDCGSYFTAFLYVEHWCEEHFNSLKLGSPDFSHHETLPPHIEILVSAVTQINEPDSLYGIIQSHKLTSQIITFEHEGNWSKALEYYDLQVRSQPIVQISGSSHSSAGSSQQAVHGSFSKTEHEIIRKKPYKGLIRSLQQIGCTHVLDVYCQGLTSQRGRFQHDIEFTELQYEAAWRAGNWDFCLLYSGADASVSYQCITEHHFNENLHSCLRSLQEGEFDEFHTTLKDSKQALLMSICHASKESTEYIHSTIVKLQIFYHLGMAWDLRWNSSCENFDSSSERQKLLPEPMIAPSMDQLQWLHKNWNCILKQAELHMNLLEPFIAFRRVLLRILNSMDNTVRHLLESASILRKGSRISQAAAALHEFKFLCSGIGEDYTNLYWLGRLEEAKLLRAQGQHEMAINLADYISQNHRLTEEAPDVFRLVGKWLAETRSSNSRTILEKYLKHAVNLAEDQKTTDKLSLEKRNQMHFHLAHYAYALFRSHEERLNSNEWQVAMRLRKHKKKELEALIKRFKSMAKASPVTCLFFQMGDKTDYSLKIQELQKQLGMDKEEVEKFQEDRDNFLYTALEGYKRCLIIGEKYDVQVVFRLVSLWFNLSNRQIVVDSMLSTIKEVQSHKFILLVYQIASRMGGTKDSLGPTSFQFALRSLLKKMALDHPYHTLFQLLALANGDRIKDKQRSRNSFVVDVDKKVAAEDLLKELSSYHGAIVRQMKQMVEIYIKLAELETKREDTNKRVTLPREIRSVRELNLVPVVTSNFPVDRTCQYPEGSFPHFRGLADSVTIMNGINAPKVVECLGSDGNRYRQLAKSGNDDLRQDAVMEQFFGLVNTFLQNNRDTCRRRLRIRTYKVVPFTPSAGVLEWVNGTFPLGEYLIGSSRNGGAHGRYGLGDWTFIECRQHMAAETNKRKAFLEVCENFRPVMHYFFLERFSNPADWFDKRLAYTRSVAASSMVGYIVGLGDRHSMNVLIDQATAEVVHIDLGVAFEQGLMLKTPERVPFRLTRDIIDGMGVTGVEGVFRRCCEETLSVMRTNKEALLTIIEVFIHDPLYKWALSPLKAMQRQKDIDDDIDASLEDSDEDEYEGNKDAARALLRVKQKLDGYEDGEMRSVHGQVQQLIQDAIDPDRLCHMFPGWGSWL</sequence>
<dbReference type="SUPFAM" id="SSF56112">
    <property type="entry name" value="Protein kinase-like (PK-like)"/>
    <property type="match status" value="1"/>
</dbReference>
<dbReference type="PANTHER" id="PTHR37079">
    <property type="entry name" value="SERINE/THREONINE-PROTEIN KINASE ATM"/>
    <property type="match status" value="1"/>
</dbReference>
<dbReference type="Gene3D" id="1.10.1070.11">
    <property type="entry name" value="Phosphatidylinositol 3-/4-kinase, catalytic domain"/>
    <property type="match status" value="1"/>
</dbReference>
<dbReference type="PROSITE" id="PS51190">
    <property type="entry name" value="FATC"/>
    <property type="match status" value="1"/>
</dbReference>
<dbReference type="InterPro" id="IPR003152">
    <property type="entry name" value="FATC_dom"/>
</dbReference>
<dbReference type="GO" id="GO:0004674">
    <property type="term" value="F:protein serine/threonine kinase activity"/>
    <property type="evidence" value="ECO:0007669"/>
    <property type="project" value="UniProtKB-KW"/>
</dbReference>
<evidence type="ECO:0000256" key="1">
    <source>
        <dbReference type="ARBA" id="ARBA00004123"/>
    </source>
</evidence>
<evidence type="ECO:0000256" key="10">
    <source>
        <dbReference type="ARBA" id="ARBA00023306"/>
    </source>
</evidence>
<evidence type="ECO:0000256" key="6">
    <source>
        <dbReference type="ARBA" id="ARBA00022763"/>
    </source>
</evidence>
<dbReference type="Proteomes" id="UP000826271">
    <property type="component" value="Unassembled WGS sequence"/>
</dbReference>
<keyword evidence="3" id="KW-0723">Serine/threonine-protein kinase</keyword>
<feature type="domain" description="FAT" evidence="15">
    <location>
        <begin position="1996"/>
        <end position="2672"/>
    </location>
</feature>
<keyword evidence="9" id="KW-0539">Nucleus</keyword>
<dbReference type="Pfam" id="PF25360">
    <property type="entry name" value="TPR_ATM"/>
    <property type="match status" value="1"/>
</dbReference>
<keyword evidence="6" id="KW-0227">DNA damage</keyword>
<evidence type="ECO:0000256" key="12">
    <source>
        <dbReference type="ARBA" id="ARBA00048679"/>
    </source>
</evidence>
<dbReference type="Pfam" id="PF00454">
    <property type="entry name" value="PI3_PI4_kinase"/>
    <property type="match status" value="1"/>
</dbReference>
<keyword evidence="4" id="KW-0808">Transferase</keyword>
<dbReference type="InterPro" id="IPR036940">
    <property type="entry name" value="PI3/4_kinase_cat_sf"/>
</dbReference>
<evidence type="ECO:0000256" key="5">
    <source>
        <dbReference type="ARBA" id="ARBA00022741"/>
    </source>
</evidence>
<dbReference type="FunFam" id="1.10.1070.11:FF:000015">
    <property type="entry name" value="Serine/threonine-protein kinase ATM"/>
    <property type="match status" value="1"/>
</dbReference>
<dbReference type="PROSITE" id="PS50290">
    <property type="entry name" value="PI3_4_KINASE_3"/>
    <property type="match status" value="1"/>
</dbReference>
<dbReference type="GO" id="GO:0005634">
    <property type="term" value="C:nucleus"/>
    <property type="evidence" value="ECO:0007669"/>
    <property type="project" value="UniProtKB-SubCell"/>
</dbReference>
<keyword evidence="18" id="KW-1185">Reference proteome</keyword>
<dbReference type="PROSITE" id="PS00915">
    <property type="entry name" value="PI3_4_KINASE_1"/>
    <property type="match status" value="1"/>
</dbReference>
<dbReference type="InterPro" id="IPR011009">
    <property type="entry name" value="Kinase-like_dom_sf"/>
</dbReference>
<dbReference type="PROSITE" id="PS51189">
    <property type="entry name" value="FAT"/>
    <property type="match status" value="1"/>
</dbReference>
<dbReference type="InterPro" id="IPR038980">
    <property type="entry name" value="ATM_plant"/>
</dbReference>
<protein>
    <recommendedName>
        <fullName evidence="13">Serine/threonine-protein kinase ATM</fullName>
        <ecNumber evidence="2">2.7.11.1</ecNumber>
    </recommendedName>
</protein>
<dbReference type="SMART" id="SM00146">
    <property type="entry name" value="PI3Kc"/>
    <property type="match status" value="1"/>
</dbReference>
<evidence type="ECO:0000256" key="4">
    <source>
        <dbReference type="ARBA" id="ARBA00022679"/>
    </source>
</evidence>
<dbReference type="EC" id="2.7.11.1" evidence="2"/>
<accession>A0AAV6XBX3</accession>
<dbReference type="Gene3D" id="3.30.1010.10">
    <property type="entry name" value="Phosphatidylinositol 3-kinase Catalytic Subunit, Chain A, domain 4"/>
    <property type="match status" value="1"/>
</dbReference>
<evidence type="ECO:0000313" key="17">
    <source>
        <dbReference type="EMBL" id="KAG8378905.1"/>
    </source>
</evidence>
<comment type="catalytic activity">
    <reaction evidence="12">
        <text>L-seryl-[protein] + ATP = O-phospho-L-seryl-[protein] + ADP + H(+)</text>
        <dbReference type="Rhea" id="RHEA:17989"/>
        <dbReference type="Rhea" id="RHEA-COMP:9863"/>
        <dbReference type="Rhea" id="RHEA-COMP:11604"/>
        <dbReference type="ChEBI" id="CHEBI:15378"/>
        <dbReference type="ChEBI" id="CHEBI:29999"/>
        <dbReference type="ChEBI" id="CHEBI:30616"/>
        <dbReference type="ChEBI" id="CHEBI:83421"/>
        <dbReference type="ChEBI" id="CHEBI:456216"/>
        <dbReference type="EC" id="2.7.11.1"/>
    </reaction>
</comment>
<evidence type="ECO:0000256" key="13">
    <source>
        <dbReference type="ARBA" id="ARBA00073111"/>
    </source>
</evidence>
<dbReference type="FunFam" id="3.30.1010.10:FF:000023">
    <property type="entry name" value="Serine/threonine-protein kinase ATM"/>
    <property type="match status" value="1"/>
</dbReference>
<dbReference type="InterPro" id="IPR018936">
    <property type="entry name" value="PI3/4_kinase_CS"/>
</dbReference>
<evidence type="ECO:0000256" key="11">
    <source>
        <dbReference type="ARBA" id="ARBA00047899"/>
    </source>
</evidence>
<organism evidence="17 18">
    <name type="scientific">Buddleja alternifolia</name>
    <dbReference type="NCBI Taxonomy" id="168488"/>
    <lineage>
        <taxon>Eukaryota</taxon>
        <taxon>Viridiplantae</taxon>
        <taxon>Streptophyta</taxon>
        <taxon>Embryophyta</taxon>
        <taxon>Tracheophyta</taxon>
        <taxon>Spermatophyta</taxon>
        <taxon>Magnoliopsida</taxon>
        <taxon>eudicotyledons</taxon>
        <taxon>Gunneridae</taxon>
        <taxon>Pentapetalae</taxon>
        <taxon>asterids</taxon>
        <taxon>lamiids</taxon>
        <taxon>Lamiales</taxon>
        <taxon>Scrophulariaceae</taxon>
        <taxon>Buddlejeae</taxon>
        <taxon>Buddleja</taxon>
    </lineage>
</organism>
<dbReference type="InterPro" id="IPR044107">
    <property type="entry name" value="PIKKc_ATM"/>
</dbReference>
<evidence type="ECO:0000259" key="16">
    <source>
        <dbReference type="PROSITE" id="PS51190"/>
    </source>
</evidence>
<evidence type="ECO:0000256" key="8">
    <source>
        <dbReference type="ARBA" id="ARBA00022840"/>
    </source>
</evidence>
<comment type="caution">
    <text evidence="17">The sequence shown here is derived from an EMBL/GenBank/DDBJ whole genome shotgun (WGS) entry which is preliminary data.</text>
</comment>
<proteinExistence type="predicted"/>
<comment type="subcellular location">
    <subcellularLocation>
        <location evidence="1">Nucleus</location>
    </subcellularLocation>
</comment>
<feature type="domain" description="PI3K/PI4K catalytic" evidence="14">
    <location>
        <begin position="2778"/>
        <end position="3088"/>
    </location>
</feature>
<evidence type="ECO:0000256" key="2">
    <source>
        <dbReference type="ARBA" id="ARBA00012513"/>
    </source>
</evidence>
<dbReference type="GO" id="GO:0006281">
    <property type="term" value="P:DNA repair"/>
    <property type="evidence" value="ECO:0007669"/>
    <property type="project" value="InterPro"/>
</dbReference>
<feature type="domain" description="FATC" evidence="16">
    <location>
        <begin position="3104"/>
        <end position="3136"/>
    </location>
</feature>
<dbReference type="Pfam" id="PF02259">
    <property type="entry name" value="FAT"/>
    <property type="match status" value="1"/>
</dbReference>
<evidence type="ECO:0000259" key="15">
    <source>
        <dbReference type="PROSITE" id="PS51189"/>
    </source>
</evidence>
<dbReference type="EMBL" id="WHWC01000007">
    <property type="protein sequence ID" value="KAG8378905.1"/>
    <property type="molecule type" value="Genomic_DNA"/>
</dbReference>
<name>A0AAV6XBX3_9LAMI</name>
<dbReference type="Pfam" id="PF02260">
    <property type="entry name" value="FATC"/>
    <property type="match status" value="1"/>
</dbReference>
<comment type="catalytic activity">
    <reaction evidence="11">
        <text>L-threonyl-[protein] + ATP = O-phospho-L-threonyl-[protein] + ADP + H(+)</text>
        <dbReference type="Rhea" id="RHEA:46608"/>
        <dbReference type="Rhea" id="RHEA-COMP:11060"/>
        <dbReference type="Rhea" id="RHEA-COMP:11605"/>
        <dbReference type="ChEBI" id="CHEBI:15378"/>
        <dbReference type="ChEBI" id="CHEBI:30013"/>
        <dbReference type="ChEBI" id="CHEBI:30616"/>
        <dbReference type="ChEBI" id="CHEBI:61977"/>
        <dbReference type="ChEBI" id="CHEBI:456216"/>
        <dbReference type="EC" id="2.7.11.1"/>
    </reaction>
</comment>
<dbReference type="PANTHER" id="PTHR37079:SF4">
    <property type="entry name" value="SERINE_THREONINE-PROTEIN KINASE ATM"/>
    <property type="match status" value="1"/>
</dbReference>
<dbReference type="CDD" id="cd05171">
    <property type="entry name" value="PIKKc_ATM"/>
    <property type="match status" value="1"/>
</dbReference>
<keyword evidence="10" id="KW-0131">Cell cycle</keyword>